<organism evidence="2 3">
    <name type="scientific">Jatrophihabitans lederbergiae</name>
    <dbReference type="NCBI Taxonomy" id="3075547"/>
    <lineage>
        <taxon>Bacteria</taxon>
        <taxon>Bacillati</taxon>
        <taxon>Actinomycetota</taxon>
        <taxon>Actinomycetes</taxon>
        <taxon>Jatrophihabitantales</taxon>
        <taxon>Jatrophihabitantaceae</taxon>
        <taxon>Jatrophihabitans</taxon>
    </lineage>
</organism>
<dbReference type="Proteomes" id="UP001183176">
    <property type="component" value="Unassembled WGS sequence"/>
</dbReference>
<feature type="compositionally biased region" description="Acidic residues" evidence="1">
    <location>
        <begin position="9"/>
        <end position="18"/>
    </location>
</feature>
<sequence>MAAEQQDPAADESADAPEDDVKSKFREALERKRGQHADGVGGGGPNSGKVHDVHSRAGGKRQFRRKSGG</sequence>
<proteinExistence type="predicted"/>
<feature type="compositionally biased region" description="Basic and acidic residues" evidence="1">
    <location>
        <begin position="19"/>
        <end position="36"/>
    </location>
</feature>
<name>A0ABU2JD99_9ACTN</name>
<protein>
    <submittedName>
        <fullName evidence="2">DUF5302 domain-containing protein</fullName>
    </submittedName>
</protein>
<keyword evidence="3" id="KW-1185">Reference proteome</keyword>
<dbReference type="Pfam" id="PF17227">
    <property type="entry name" value="DUF5302"/>
    <property type="match status" value="1"/>
</dbReference>
<feature type="compositionally biased region" description="Basic residues" evidence="1">
    <location>
        <begin position="57"/>
        <end position="69"/>
    </location>
</feature>
<dbReference type="EMBL" id="JAVREH010000021">
    <property type="protein sequence ID" value="MDT0262674.1"/>
    <property type="molecule type" value="Genomic_DNA"/>
</dbReference>
<reference evidence="3" key="1">
    <citation type="submission" date="2023-07" db="EMBL/GenBank/DDBJ databases">
        <title>30 novel species of actinomycetes from the DSMZ collection.</title>
        <authorList>
            <person name="Nouioui I."/>
        </authorList>
    </citation>
    <scope>NUCLEOTIDE SEQUENCE [LARGE SCALE GENOMIC DNA]</scope>
    <source>
        <strain evidence="3">DSM 44399</strain>
    </source>
</reference>
<accession>A0ABU2JD99</accession>
<feature type="region of interest" description="Disordered" evidence="1">
    <location>
        <begin position="1"/>
        <end position="69"/>
    </location>
</feature>
<dbReference type="RefSeq" id="WP_311423823.1">
    <property type="nucleotide sequence ID" value="NZ_JAVREH010000021.1"/>
</dbReference>
<evidence type="ECO:0000256" key="1">
    <source>
        <dbReference type="SAM" id="MobiDB-lite"/>
    </source>
</evidence>
<dbReference type="InterPro" id="IPR035172">
    <property type="entry name" value="DUF5302"/>
</dbReference>
<gene>
    <name evidence="2" type="ORF">RM423_14860</name>
</gene>
<comment type="caution">
    <text evidence="2">The sequence shown here is derived from an EMBL/GenBank/DDBJ whole genome shotgun (WGS) entry which is preliminary data.</text>
</comment>
<evidence type="ECO:0000313" key="3">
    <source>
        <dbReference type="Proteomes" id="UP001183176"/>
    </source>
</evidence>
<evidence type="ECO:0000313" key="2">
    <source>
        <dbReference type="EMBL" id="MDT0262674.1"/>
    </source>
</evidence>